<dbReference type="EMBL" id="VFPA01000001">
    <property type="protein sequence ID" value="TQM13824.1"/>
    <property type="molecule type" value="Genomic_DNA"/>
</dbReference>
<evidence type="ECO:0000259" key="1">
    <source>
        <dbReference type="Pfam" id="PF00144"/>
    </source>
</evidence>
<dbReference type="InterPro" id="IPR050789">
    <property type="entry name" value="Diverse_Enzym_Activities"/>
</dbReference>
<dbReference type="PANTHER" id="PTHR43283:SF3">
    <property type="entry name" value="BETA-LACTAMASE FAMILY PROTEIN (AFU_ORTHOLOGUE AFUA_5G07500)"/>
    <property type="match status" value="1"/>
</dbReference>
<dbReference type="Gene3D" id="3.40.710.10">
    <property type="entry name" value="DD-peptidase/beta-lactamase superfamily"/>
    <property type="match status" value="1"/>
</dbReference>
<proteinExistence type="predicted"/>
<reference evidence="2 3" key="1">
    <citation type="submission" date="2019-06" db="EMBL/GenBank/DDBJ databases">
        <title>Sequencing the genomes of 1000 actinobacteria strains.</title>
        <authorList>
            <person name="Klenk H.-P."/>
        </authorList>
    </citation>
    <scope>NUCLEOTIDE SEQUENCE [LARGE SCALE GENOMIC DNA]</scope>
    <source>
        <strain evidence="2 3">DSM 45301</strain>
    </source>
</reference>
<dbReference type="PANTHER" id="PTHR43283">
    <property type="entry name" value="BETA-LACTAMASE-RELATED"/>
    <property type="match status" value="1"/>
</dbReference>
<name>A0A543DWW8_9PSEU</name>
<accession>A0A543DWW8</accession>
<dbReference type="Pfam" id="PF00144">
    <property type="entry name" value="Beta-lactamase"/>
    <property type="match status" value="1"/>
</dbReference>
<protein>
    <submittedName>
        <fullName evidence="2">CubicO group peptidase (Beta-lactamase class C family)</fullName>
    </submittedName>
</protein>
<evidence type="ECO:0000313" key="2">
    <source>
        <dbReference type="EMBL" id="TQM13824.1"/>
    </source>
</evidence>
<organism evidence="2 3">
    <name type="scientific">Pseudonocardia kunmingensis</name>
    <dbReference type="NCBI Taxonomy" id="630975"/>
    <lineage>
        <taxon>Bacteria</taxon>
        <taxon>Bacillati</taxon>
        <taxon>Actinomycetota</taxon>
        <taxon>Actinomycetes</taxon>
        <taxon>Pseudonocardiales</taxon>
        <taxon>Pseudonocardiaceae</taxon>
        <taxon>Pseudonocardia</taxon>
    </lineage>
</organism>
<evidence type="ECO:0000313" key="3">
    <source>
        <dbReference type="Proteomes" id="UP000315677"/>
    </source>
</evidence>
<dbReference type="AlphaFoldDB" id="A0A543DWW8"/>
<dbReference type="InterPro" id="IPR001466">
    <property type="entry name" value="Beta-lactam-related"/>
</dbReference>
<dbReference type="RefSeq" id="WP_142047818.1">
    <property type="nucleotide sequence ID" value="NZ_VFPA01000001.1"/>
</dbReference>
<comment type="caution">
    <text evidence="2">The sequence shown here is derived from an EMBL/GenBank/DDBJ whole genome shotgun (WGS) entry which is preliminary data.</text>
</comment>
<keyword evidence="3" id="KW-1185">Reference proteome</keyword>
<gene>
    <name evidence="2" type="ORF">FB558_0577</name>
</gene>
<dbReference type="InterPro" id="IPR012338">
    <property type="entry name" value="Beta-lactam/transpept-like"/>
</dbReference>
<feature type="domain" description="Beta-lactamase-related" evidence="1">
    <location>
        <begin position="23"/>
        <end position="386"/>
    </location>
</feature>
<dbReference type="OrthoDB" id="4281716at2"/>
<sequence>MTTSPTTTSTNGFCGPGLERLHRVLAGHVEAGRVPGLVTLVDRHGETHVDAIGTAELGGTVPVRADTIFRISSMTKPITAAAVLMLVEECLLRLDEPVDRLLPELADRRVLRSPDAPLDDTVPAERPITVRDALDFRLGLGMILTAEAFGHPFFAAAQELGVSGFGPPRPDLPHTPDEWLARVATLPLLDHPGRRWSYNIGSYVQSILVERASGRPFAEFLRERIFEPLGMRDTGFTVPAADLDRFTAAYGVGEDGALAPYDPREGGAWSREPAFPEGAGGLVSTAGDYLAFARMLRDGGTYGGQRLLSRRAVALMTSNRLTPQQCQESFGGVDGWGFGVGVGLRGDDLWRTPGRYGWDGGMGTSWYTDPAEGLVGILLTQRLEFPTANPVWLDFWTSVYAALEA</sequence>
<dbReference type="SUPFAM" id="SSF56601">
    <property type="entry name" value="beta-lactamase/transpeptidase-like"/>
    <property type="match status" value="1"/>
</dbReference>
<dbReference type="Proteomes" id="UP000315677">
    <property type="component" value="Unassembled WGS sequence"/>
</dbReference>